<comment type="caution">
    <text evidence="2">The sequence shown here is derived from an EMBL/GenBank/DDBJ whole genome shotgun (WGS) entry which is preliminary data.</text>
</comment>
<accession>A0A3A8IFI2</accession>
<dbReference type="Gene3D" id="2.160.20.80">
    <property type="entry name" value="E3 ubiquitin-protein ligase SopA"/>
    <property type="match status" value="1"/>
</dbReference>
<name>A0A3A8IFI2_9BACT</name>
<evidence type="ECO:0000256" key="1">
    <source>
        <dbReference type="SAM" id="MobiDB-lite"/>
    </source>
</evidence>
<reference evidence="3" key="1">
    <citation type="submission" date="2018-09" db="EMBL/GenBank/DDBJ databases">
        <authorList>
            <person name="Livingstone P.G."/>
            <person name="Whitworth D.E."/>
        </authorList>
    </citation>
    <scope>NUCLEOTIDE SEQUENCE [LARGE SCALE GENOMIC DNA]</scope>
    <source>
        <strain evidence="3">CA054A</strain>
    </source>
</reference>
<feature type="region of interest" description="Disordered" evidence="1">
    <location>
        <begin position="169"/>
        <end position="199"/>
    </location>
</feature>
<dbReference type="PANTHER" id="PTHR14136:SF17">
    <property type="entry name" value="BTB_POZ DOMAIN-CONTAINING PROTEIN KCTD9"/>
    <property type="match status" value="1"/>
</dbReference>
<sequence>MLAPGPDHTNNSRSMPKAPTIEKLLQSGSAEWNKLRKSSQVATDHTGATFTQLFSANADLSGLGLVGSEWERCDLSKMNFRDADLSNAYFHGGRLQDCDFRGANLEGCTFEKLKLLRCDFTGAKGLDDLELDDVDMDRVTGLDGEEAPPPPPPPVQGITAFTREQREKMLGQSHGGGNAMEGSNPAHPDDLPPFRPQDPPGSLFFRALKHVGAPPLWVLDVPGLRPLLPQRLPPGSSLETLYREAVKTRLENKKPAADPGAVERAQKALRMSGKEANVAAVYLREVGVLPLFRFAAAKQLKGELRAEVEVDDITGSIDPRTTGALLELRLTHEVVEHVHEARRRMAAAQLYTSLLEAGFNPENNWDEALESSEASMELAQAATGDDRQALLEGFQVFAALPEEARLRRLAYLAESVSNLELLSRLPEGMEPSWLTGPETRECHEREMTYVQSLKAQEIPTKVAALAKAELGVPEGEVPEDSDGDLFVHVRCDVCGKEKLIVQSPDA</sequence>
<organism evidence="2 3">
    <name type="scientific">Corallococcus terminator</name>
    <dbReference type="NCBI Taxonomy" id="2316733"/>
    <lineage>
        <taxon>Bacteria</taxon>
        <taxon>Pseudomonadati</taxon>
        <taxon>Myxococcota</taxon>
        <taxon>Myxococcia</taxon>
        <taxon>Myxococcales</taxon>
        <taxon>Cystobacterineae</taxon>
        <taxon>Myxococcaceae</taxon>
        <taxon>Corallococcus</taxon>
    </lineage>
</organism>
<evidence type="ECO:0000313" key="3">
    <source>
        <dbReference type="Proteomes" id="UP000268094"/>
    </source>
</evidence>
<dbReference type="EMBL" id="RAVZ01000203">
    <property type="protein sequence ID" value="RKG81865.1"/>
    <property type="molecule type" value="Genomic_DNA"/>
</dbReference>
<proteinExistence type="predicted"/>
<gene>
    <name evidence="2" type="ORF">D7V88_25965</name>
</gene>
<dbReference type="InterPro" id="IPR001646">
    <property type="entry name" value="5peptide_repeat"/>
</dbReference>
<dbReference type="OrthoDB" id="3034488at2"/>
<dbReference type="InterPro" id="IPR051082">
    <property type="entry name" value="Pentapeptide-BTB/POZ_domain"/>
</dbReference>
<dbReference type="Proteomes" id="UP000268094">
    <property type="component" value="Unassembled WGS sequence"/>
</dbReference>
<protein>
    <submittedName>
        <fullName evidence="2">Pentapeptide repeat-containing protein</fullName>
    </submittedName>
</protein>
<dbReference type="PANTHER" id="PTHR14136">
    <property type="entry name" value="BTB_POZ DOMAIN-CONTAINING PROTEIN KCTD9"/>
    <property type="match status" value="1"/>
</dbReference>
<keyword evidence="3" id="KW-1185">Reference proteome</keyword>
<dbReference type="Pfam" id="PF00805">
    <property type="entry name" value="Pentapeptide"/>
    <property type="match status" value="1"/>
</dbReference>
<dbReference type="SUPFAM" id="SSF141571">
    <property type="entry name" value="Pentapeptide repeat-like"/>
    <property type="match status" value="1"/>
</dbReference>
<evidence type="ECO:0000313" key="2">
    <source>
        <dbReference type="EMBL" id="RKG81865.1"/>
    </source>
</evidence>
<dbReference type="AlphaFoldDB" id="A0A3A8IFI2"/>